<dbReference type="PANTHER" id="PTHR10656:SF42">
    <property type="entry name" value="CYCLIC GMP-AMP SYNTHASE-LIKE PROTEIN-RELATED"/>
    <property type="match status" value="1"/>
</dbReference>
<evidence type="ECO:0000256" key="4">
    <source>
        <dbReference type="ARBA" id="ARBA00022695"/>
    </source>
</evidence>
<evidence type="ECO:0000313" key="11">
    <source>
        <dbReference type="Proteomes" id="UP000828390"/>
    </source>
</evidence>
<keyword evidence="4" id="KW-0548">Nucleotidyltransferase</keyword>
<protein>
    <recommendedName>
        <fullName evidence="9">Mab-21-like HhH/H2TH-like domain-containing protein</fullName>
    </recommendedName>
</protein>
<proteinExistence type="inferred from homology"/>
<keyword evidence="3" id="KW-0808">Transferase</keyword>
<comment type="caution">
    <text evidence="10">The sequence shown here is derived from an EMBL/GenBank/DDBJ whole genome shotgun (WGS) entry which is preliminary data.</text>
</comment>
<dbReference type="InterPro" id="IPR019734">
    <property type="entry name" value="TPR_rpt"/>
</dbReference>
<accession>A0A9D4I112</accession>
<dbReference type="InterPro" id="IPR046906">
    <property type="entry name" value="Mab-21_HhH/H2TH-like"/>
</dbReference>
<keyword evidence="6" id="KW-0460">Magnesium</keyword>
<gene>
    <name evidence="10" type="ORF">DPMN_046961</name>
</gene>
<evidence type="ECO:0000259" key="9">
    <source>
        <dbReference type="Pfam" id="PF20266"/>
    </source>
</evidence>
<feature type="repeat" description="TPR" evidence="7">
    <location>
        <begin position="703"/>
        <end position="736"/>
    </location>
</feature>
<evidence type="ECO:0000313" key="10">
    <source>
        <dbReference type="EMBL" id="KAH3740259.1"/>
    </source>
</evidence>
<dbReference type="PANTHER" id="PTHR10656">
    <property type="entry name" value="CELL FATE DETERMINING PROTEIN MAB21-RELATED"/>
    <property type="match status" value="1"/>
</dbReference>
<dbReference type="GO" id="GO:0046872">
    <property type="term" value="F:metal ion binding"/>
    <property type="evidence" value="ECO:0007669"/>
    <property type="project" value="UniProtKB-KW"/>
</dbReference>
<sequence length="756" mass="88103">MARNRSGKHKHPKRKERKAWKTTPDVASNVTDDKEFSDIISSVLDHVAVSENLIQFRQKVMLYNERALTVQCMAFGSNRRAFTFGSQIEGTTTIGMMSDIDILYRLDSFRLFLDSEHPPLQPHAQQVVLKVSTNCCASQYCMLTMIEPSTQARFFQELGPSRDRFDIANFFLRDWTTTNGMIPHTVMFDTLNYPPPKAQHAKRHGPAESFGIMDHVNACYCKSLPKQCKLIFIKPRPGHWPSEKTLKEAKKFGVFIIPQGPPKNTNICTYDYFDYHWRISTNLTERLLMFSLDKVHLKAYVLTKIIRKELFVPEYRDRLSTFHFKTAFFFAVENTPPDVWIDNNLINCAKNILTTLRRFLTRRNCPHLTIENVNLFDGKFERYEFPKLVDRLTCVINSLRTKIENIQLDGIGQTLNKRSAIKHDRGRCCSNNSALFVFVFNMCDDCGGVFSFPEVPVYFWKVCFENIYTGLQTYYRTQLGKYRKYELQSVMSPMASRGASAYLKQKAECREYNDDGIDKARHMFIQTLYSDNIGNYMRYSSFLFCNEEYDEACKYFELIEDLIQGDKQSNLVYQLCVSPSESLALQIANQSYEKTSKQKRSVFLIFSKEEAMCVPVFLRYEMFRDSFGTCQSCEVELNIYFDDMCVQIEPYLYYLQYLTYRQLHQEPKQCEALVKLSIFTEIVTSTRVISSINNCLLARGFLNTSLKMLGHCFELENKLETAWKTYTTSLRLKPEKNASALHTTRLLWRVVQSLRT</sequence>
<organism evidence="10 11">
    <name type="scientific">Dreissena polymorpha</name>
    <name type="common">Zebra mussel</name>
    <name type="synonym">Mytilus polymorpha</name>
    <dbReference type="NCBI Taxonomy" id="45954"/>
    <lineage>
        <taxon>Eukaryota</taxon>
        <taxon>Metazoa</taxon>
        <taxon>Spiralia</taxon>
        <taxon>Lophotrochozoa</taxon>
        <taxon>Mollusca</taxon>
        <taxon>Bivalvia</taxon>
        <taxon>Autobranchia</taxon>
        <taxon>Heteroconchia</taxon>
        <taxon>Euheterodonta</taxon>
        <taxon>Imparidentia</taxon>
        <taxon>Neoheterodontei</taxon>
        <taxon>Myida</taxon>
        <taxon>Dreissenoidea</taxon>
        <taxon>Dreissenidae</taxon>
        <taxon>Dreissena</taxon>
    </lineage>
</organism>
<reference evidence="10" key="2">
    <citation type="submission" date="2020-11" db="EMBL/GenBank/DDBJ databases">
        <authorList>
            <person name="McCartney M.A."/>
            <person name="Auch B."/>
            <person name="Kono T."/>
            <person name="Mallez S."/>
            <person name="Becker A."/>
            <person name="Gohl D.M."/>
            <person name="Silverstein K.A.T."/>
            <person name="Koren S."/>
            <person name="Bechman K.B."/>
            <person name="Herman A."/>
            <person name="Abrahante J.E."/>
            <person name="Garbe J."/>
        </authorList>
    </citation>
    <scope>NUCLEOTIDE SEQUENCE</scope>
    <source>
        <strain evidence="10">Duluth1</strain>
        <tissue evidence="10">Whole animal</tissue>
    </source>
</reference>
<dbReference type="GO" id="GO:0016779">
    <property type="term" value="F:nucleotidyltransferase activity"/>
    <property type="evidence" value="ECO:0007669"/>
    <property type="project" value="UniProtKB-KW"/>
</dbReference>
<keyword evidence="5" id="KW-0479">Metal-binding</keyword>
<feature type="compositionally biased region" description="Basic residues" evidence="8">
    <location>
        <begin position="1"/>
        <end position="20"/>
    </location>
</feature>
<evidence type="ECO:0000256" key="2">
    <source>
        <dbReference type="ARBA" id="ARBA00008307"/>
    </source>
</evidence>
<comment type="similarity">
    <text evidence="2">Belongs to the mab-21 family.</text>
</comment>
<evidence type="ECO:0000256" key="8">
    <source>
        <dbReference type="SAM" id="MobiDB-lite"/>
    </source>
</evidence>
<evidence type="ECO:0000256" key="7">
    <source>
        <dbReference type="PROSITE-ProRule" id="PRU00339"/>
    </source>
</evidence>
<dbReference type="Pfam" id="PF20266">
    <property type="entry name" value="Mab-21_C"/>
    <property type="match status" value="1"/>
</dbReference>
<dbReference type="Gene3D" id="1.10.1410.40">
    <property type="match status" value="1"/>
</dbReference>
<dbReference type="SMART" id="SM01265">
    <property type="entry name" value="Mab-21"/>
    <property type="match status" value="1"/>
</dbReference>
<dbReference type="PROSITE" id="PS50005">
    <property type="entry name" value="TPR"/>
    <property type="match status" value="1"/>
</dbReference>
<evidence type="ECO:0000256" key="1">
    <source>
        <dbReference type="ARBA" id="ARBA00001946"/>
    </source>
</evidence>
<feature type="region of interest" description="Disordered" evidence="8">
    <location>
        <begin position="1"/>
        <end position="24"/>
    </location>
</feature>
<evidence type="ECO:0000256" key="6">
    <source>
        <dbReference type="ARBA" id="ARBA00022842"/>
    </source>
</evidence>
<reference evidence="10" key="1">
    <citation type="journal article" date="2019" name="bioRxiv">
        <title>The Genome of the Zebra Mussel, Dreissena polymorpha: A Resource for Invasive Species Research.</title>
        <authorList>
            <person name="McCartney M.A."/>
            <person name="Auch B."/>
            <person name="Kono T."/>
            <person name="Mallez S."/>
            <person name="Zhang Y."/>
            <person name="Obille A."/>
            <person name="Becker A."/>
            <person name="Abrahante J.E."/>
            <person name="Garbe J."/>
            <person name="Badalamenti J.P."/>
            <person name="Herman A."/>
            <person name="Mangelson H."/>
            <person name="Liachko I."/>
            <person name="Sullivan S."/>
            <person name="Sone E.D."/>
            <person name="Koren S."/>
            <person name="Silverstein K.A.T."/>
            <person name="Beckman K.B."/>
            <person name="Gohl D.M."/>
        </authorList>
    </citation>
    <scope>NUCLEOTIDE SEQUENCE</scope>
    <source>
        <strain evidence="10">Duluth1</strain>
        <tissue evidence="10">Whole animal</tissue>
    </source>
</reference>
<feature type="domain" description="Mab-21-like HhH/H2TH-like" evidence="9">
    <location>
        <begin position="315"/>
        <end position="382"/>
    </location>
</feature>
<dbReference type="AlphaFoldDB" id="A0A9D4I112"/>
<dbReference type="InterPro" id="IPR024810">
    <property type="entry name" value="MAB21L/cGLR"/>
</dbReference>
<evidence type="ECO:0000256" key="5">
    <source>
        <dbReference type="ARBA" id="ARBA00022723"/>
    </source>
</evidence>
<comment type="cofactor">
    <cofactor evidence="1">
        <name>Mg(2+)</name>
        <dbReference type="ChEBI" id="CHEBI:18420"/>
    </cofactor>
</comment>
<name>A0A9D4I112_DREPO</name>
<dbReference type="EMBL" id="JAIWYP010000011">
    <property type="protein sequence ID" value="KAH3740259.1"/>
    <property type="molecule type" value="Genomic_DNA"/>
</dbReference>
<keyword evidence="11" id="KW-1185">Reference proteome</keyword>
<dbReference type="Proteomes" id="UP000828390">
    <property type="component" value="Unassembled WGS sequence"/>
</dbReference>
<keyword evidence="7" id="KW-0802">TPR repeat</keyword>
<evidence type="ECO:0000256" key="3">
    <source>
        <dbReference type="ARBA" id="ARBA00022679"/>
    </source>
</evidence>